<protein>
    <submittedName>
        <fullName evidence="2">Uncharacterized protein</fullName>
    </submittedName>
</protein>
<dbReference type="EMBL" id="KK100758">
    <property type="protein sequence ID" value="KIZ03924.1"/>
    <property type="molecule type" value="Genomic_DNA"/>
</dbReference>
<dbReference type="Proteomes" id="UP000054498">
    <property type="component" value="Unassembled WGS sequence"/>
</dbReference>
<feature type="region of interest" description="Disordered" evidence="1">
    <location>
        <begin position="49"/>
        <end position="76"/>
    </location>
</feature>
<evidence type="ECO:0000256" key="1">
    <source>
        <dbReference type="SAM" id="MobiDB-lite"/>
    </source>
</evidence>
<dbReference type="AlphaFoldDB" id="A0A0D2LAW0"/>
<name>A0A0D2LAW0_9CHLO</name>
<feature type="region of interest" description="Disordered" evidence="1">
    <location>
        <begin position="218"/>
        <end position="238"/>
    </location>
</feature>
<dbReference type="GeneID" id="25736917"/>
<keyword evidence="3" id="KW-1185">Reference proteome</keyword>
<dbReference type="RefSeq" id="XP_013902943.1">
    <property type="nucleotide sequence ID" value="XM_014047489.1"/>
</dbReference>
<evidence type="ECO:0000313" key="2">
    <source>
        <dbReference type="EMBL" id="KIZ03924.1"/>
    </source>
</evidence>
<organism evidence="2 3">
    <name type="scientific">Monoraphidium neglectum</name>
    <dbReference type="NCBI Taxonomy" id="145388"/>
    <lineage>
        <taxon>Eukaryota</taxon>
        <taxon>Viridiplantae</taxon>
        <taxon>Chlorophyta</taxon>
        <taxon>core chlorophytes</taxon>
        <taxon>Chlorophyceae</taxon>
        <taxon>CS clade</taxon>
        <taxon>Sphaeropleales</taxon>
        <taxon>Selenastraceae</taxon>
        <taxon>Monoraphidium</taxon>
    </lineage>
</organism>
<evidence type="ECO:0000313" key="3">
    <source>
        <dbReference type="Proteomes" id="UP000054498"/>
    </source>
</evidence>
<accession>A0A0D2LAW0</accession>
<dbReference type="KEGG" id="mng:MNEG_4039"/>
<gene>
    <name evidence="2" type="ORF">MNEG_4039</name>
</gene>
<proteinExistence type="predicted"/>
<sequence>MEEQSEQDEDDAGLDTEALRQKLSAAPKYGANARLLLLNAARALAAEEEARGIQPGKAPIKRRQAGGGGPALVAQPPQATGSQLLALVPAKARPWVPYHARACTTQQARQQVALNLAGSYLALLARVLGLQPAERAKQSLPPAAGAVRGQVMSFVRGVLDPLRGANLVDDDLGDLVASKATDKIMARHEGACDADFLVGEYPQITKLVGALVEHYKKQRRHQRQQQAATAAAEGRGPG</sequence>
<reference evidence="2 3" key="1">
    <citation type="journal article" date="2013" name="BMC Genomics">
        <title>Reconstruction of the lipid metabolism for the microalga Monoraphidium neglectum from its genome sequence reveals characteristics suitable for biofuel production.</title>
        <authorList>
            <person name="Bogen C."/>
            <person name="Al-Dilaimi A."/>
            <person name="Albersmeier A."/>
            <person name="Wichmann J."/>
            <person name="Grundmann M."/>
            <person name="Rupp O."/>
            <person name="Lauersen K.J."/>
            <person name="Blifernez-Klassen O."/>
            <person name="Kalinowski J."/>
            <person name="Goesmann A."/>
            <person name="Mussgnug J.H."/>
            <person name="Kruse O."/>
        </authorList>
    </citation>
    <scope>NUCLEOTIDE SEQUENCE [LARGE SCALE GENOMIC DNA]</scope>
    <source>
        <strain evidence="2 3">SAG 48.87</strain>
    </source>
</reference>